<keyword evidence="3" id="KW-1185">Reference proteome</keyword>
<evidence type="ECO:0000313" key="2">
    <source>
        <dbReference type="EMBL" id="KAJ7358501.1"/>
    </source>
</evidence>
<accession>A0AAD7AIF7</accession>
<protein>
    <recommendedName>
        <fullName evidence="1">FAR1 domain-containing protein</fullName>
    </recommendedName>
</protein>
<organism evidence="2 3">
    <name type="scientific">Mycena albidolilacea</name>
    <dbReference type="NCBI Taxonomy" id="1033008"/>
    <lineage>
        <taxon>Eukaryota</taxon>
        <taxon>Fungi</taxon>
        <taxon>Dikarya</taxon>
        <taxon>Basidiomycota</taxon>
        <taxon>Agaricomycotina</taxon>
        <taxon>Agaricomycetes</taxon>
        <taxon>Agaricomycetidae</taxon>
        <taxon>Agaricales</taxon>
        <taxon>Marasmiineae</taxon>
        <taxon>Mycenaceae</taxon>
        <taxon>Mycena</taxon>
    </lineage>
</organism>
<dbReference type="Pfam" id="PF03101">
    <property type="entry name" value="FAR1"/>
    <property type="match status" value="1"/>
</dbReference>
<evidence type="ECO:0000313" key="3">
    <source>
        <dbReference type="Proteomes" id="UP001218218"/>
    </source>
</evidence>
<evidence type="ECO:0000259" key="1">
    <source>
        <dbReference type="Pfam" id="PF03101"/>
    </source>
</evidence>
<gene>
    <name evidence="2" type="ORF">DFH08DRAFT_653556</name>
</gene>
<sequence length="128" mass="14543">GSFGADSANGNFNLSWDNETEFKAWLTDEQRRNTIELQLVHAVAGLPQFSRKSRFVCSRHGTGGVKAVDKKLPERTRKIPSKRTDCQCSLVVKQYPNTTKLLGMYKDDHNHPLNVSNLPFTRIPKETR</sequence>
<feature type="non-terminal residue" evidence="2">
    <location>
        <position position="1"/>
    </location>
</feature>
<comment type="caution">
    <text evidence="2">The sequence shown here is derived from an EMBL/GenBank/DDBJ whole genome shotgun (WGS) entry which is preliminary data.</text>
</comment>
<reference evidence="2" key="1">
    <citation type="submission" date="2023-03" db="EMBL/GenBank/DDBJ databases">
        <title>Massive genome expansion in bonnet fungi (Mycena s.s.) driven by repeated elements and novel gene families across ecological guilds.</title>
        <authorList>
            <consortium name="Lawrence Berkeley National Laboratory"/>
            <person name="Harder C.B."/>
            <person name="Miyauchi S."/>
            <person name="Viragh M."/>
            <person name="Kuo A."/>
            <person name="Thoen E."/>
            <person name="Andreopoulos B."/>
            <person name="Lu D."/>
            <person name="Skrede I."/>
            <person name="Drula E."/>
            <person name="Henrissat B."/>
            <person name="Morin E."/>
            <person name="Kohler A."/>
            <person name="Barry K."/>
            <person name="LaButti K."/>
            <person name="Morin E."/>
            <person name="Salamov A."/>
            <person name="Lipzen A."/>
            <person name="Mereny Z."/>
            <person name="Hegedus B."/>
            <person name="Baldrian P."/>
            <person name="Stursova M."/>
            <person name="Weitz H."/>
            <person name="Taylor A."/>
            <person name="Grigoriev I.V."/>
            <person name="Nagy L.G."/>
            <person name="Martin F."/>
            <person name="Kauserud H."/>
        </authorList>
    </citation>
    <scope>NUCLEOTIDE SEQUENCE</scope>
    <source>
        <strain evidence="2">CBHHK002</strain>
    </source>
</reference>
<dbReference type="InterPro" id="IPR004330">
    <property type="entry name" value="FAR1_DNA_bnd_dom"/>
</dbReference>
<dbReference type="AlphaFoldDB" id="A0AAD7AIF7"/>
<dbReference type="EMBL" id="JARIHO010000007">
    <property type="protein sequence ID" value="KAJ7358501.1"/>
    <property type="molecule type" value="Genomic_DNA"/>
</dbReference>
<feature type="domain" description="FAR1" evidence="1">
    <location>
        <begin position="51"/>
        <end position="114"/>
    </location>
</feature>
<proteinExistence type="predicted"/>
<feature type="non-terminal residue" evidence="2">
    <location>
        <position position="128"/>
    </location>
</feature>
<name>A0AAD7AIF7_9AGAR</name>
<dbReference type="Proteomes" id="UP001218218">
    <property type="component" value="Unassembled WGS sequence"/>
</dbReference>